<protein>
    <submittedName>
        <fullName evidence="1">Uncharacterized protein</fullName>
    </submittedName>
</protein>
<evidence type="ECO:0000313" key="2">
    <source>
        <dbReference type="Proteomes" id="UP000034190"/>
    </source>
</evidence>
<accession>A0A0G0X4E7</accession>
<comment type="caution">
    <text evidence="1">The sequence shown here is derived from an EMBL/GenBank/DDBJ whole genome shotgun (WGS) entry which is preliminary data.</text>
</comment>
<proteinExistence type="predicted"/>
<evidence type="ECO:0000313" key="1">
    <source>
        <dbReference type="EMBL" id="KKR91560.1"/>
    </source>
</evidence>
<name>A0A0G0X4E7_9BACT</name>
<dbReference type="AlphaFoldDB" id="A0A0G0X4E7"/>
<sequence>MSVDPRFRSLLDGRKDVDFSGFDILVVPFSKLPDRNFFPLYLDGVSVSVQVRALDSPSLFGSKIARVTLKVEEDDATTTREMDLARMVCAILAGLTGRQNASVNSGGECLVSLPRCHNKSDSRPERLYRSWRAILTSRACSSIVQAVFFILSLVETRRWRVSFKITIKKNNLDGKKGRW</sequence>
<dbReference type="Proteomes" id="UP000034190">
    <property type="component" value="Unassembled WGS sequence"/>
</dbReference>
<gene>
    <name evidence="1" type="ORF">UU43_C0004G0008</name>
</gene>
<dbReference type="EMBL" id="LCAP01000004">
    <property type="protein sequence ID" value="KKR91560.1"/>
    <property type="molecule type" value="Genomic_DNA"/>
</dbReference>
<reference evidence="1 2" key="1">
    <citation type="journal article" date="2015" name="Nature">
        <title>rRNA introns, odd ribosomes, and small enigmatic genomes across a large radiation of phyla.</title>
        <authorList>
            <person name="Brown C.T."/>
            <person name="Hug L.A."/>
            <person name="Thomas B.C."/>
            <person name="Sharon I."/>
            <person name="Castelle C.J."/>
            <person name="Singh A."/>
            <person name="Wilkins M.J."/>
            <person name="Williams K.H."/>
            <person name="Banfield J.F."/>
        </authorList>
    </citation>
    <scope>NUCLEOTIDE SEQUENCE [LARGE SCALE GENOMIC DNA]</scope>
</reference>
<organism evidence="1 2">
    <name type="scientific">Candidatus Falkowbacteria bacterium GW2011_GWA2_41_14</name>
    <dbReference type="NCBI Taxonomy" id="1618635"/>
    <lineage>
        <taxon>Bacteria</taxon>
        <taxon>Candidatus Falkowiibacteriota</taxon>
    </lineage>
</organism>